<gene>
    <name evidence="2" type="ORF">HOP51_13915</name>
</gene>
<dbReference type="SMART" id="SM00419">
    <property type="entry name" value="HTH_CRP"/>
    <property type="match status" value="1"/>
</dbReference>
<comment type="caution">
    <text evidence="2">The sequence shown here is derived from an EMBL/GenBank/DDBJ whole genome shotgun (WGS) entry which is preliminary data.</text>
</comment>
<dbReference type="Proteomes" id="UP001320122">
    <property type="component" value="Unassembled WGS sequence"/>
</dbReference>
<feature type="domain" description="HTH crp-type" evidence="1">
    <location>
        <begin position="9"/>
        <end position="82"/>
    </location>
</feature>
<reference evidence="2 3" key="1">
    <citation type="journal article" date="2021" name="Front. Microbiol.">
        <title>Aerobic Denitrification and Heterotrophic Sulfur Oxidation in the Genus Halomonas Revealed by Six Novel Species Characterizations and Genome-Based Analysis.</title>
        <authorList>
            <person name="Wang L."/>
            <person name="Shao Z."/>
        </authorList>
    </citation>
    <scope>NUCLEOTIDE SEQUENCE [LARGE SCALE GENOMIC DNA]</scope>
    <source>
        <strain evidence="2 3">MCCC 1A11036</strain>
    </source>
</reference>
<dbReference type="PRINTS" id="PR00034">
    <property type="entry name" value="HTHCRP"/>
</dbReference>
<dbReference type="RefSeq" id="WP_234274513.1">
    <property type="nucleotide sequence ID" value="NZ_JABFTT010000010.1"/>
</dbReference>
<dbReference type="Pfam" id="PF13545">
    <property type="entry name" value="HTH_Crp_2"/>
    <property type="match status" value="1"/>
</dbReference>
<proteinExistence type="predicted"/>
<accession>A0ABS9AHK6</accession>
<evidence type="ECO:0000259" key="1">
    <source>
        <dbReference type="PROSITE" id="PS51063"/>
    </source>
</evidence>
<sequence length="94" mass="10802">MRLHQLLSRTAEARLAYFLLGISHRFRQHGYSPRHFRLAMSRGDIGSYLGLTHETVGRTLAGYQAQRLLYVSGRDYHLLDVTTLERLASSTGRR</sequence>
<dbReference type="SUPFAM" id="SSF46785">
    <property type="entry name" value="Winged helix' DNA-binding domain"/>
    <property type="match status" value="1"/>
</dbReference>
<dbReference type="PROSITE" id="PS51063">
    <property type="entry name" value="HTH_CRP_2"/>
    <property type="match status" value="1"/>
</dbReference>
<dbReference type="EMBL" id="JABFTT010000010">
    <property type="protein sequence ID" value="MCE8021196.1"/>
    <property type="molecule type" value="Genomic_DNA"/>
</dbReference>
<evidence type="ECO:0000313" key="3">
    <source>
        <dbReference type="Proteomes" id="UP001320122"/>
    </source>
</evidence>
<evidence type="ECO:0000313" key="2">
    <source>
        <dbReference type="EMBL" id="MCE8021196.1"/>
    </source>
</evidence>
<dbReference type="Gene3D" id="1.10.10.10">
    <property type="entry name" value="Winged helix-like DNA-binding domain superfamily/Winged helix DNA-binding domain"/>
    <property type="match status" value="1"/>
</dbReference>
<dbReference type="InterPro" id="IPR036390">
    <property type="entry name" value="WH_DNA-bd_sf"/>
</dbReference>
<protein>
    <submittedName>
        <fullName evidence="2">Helix-turn-helix domain-containing protein</fullName>
    </submittedName>
</protein>
<organism evidence="2 3">
    <name type="scientific">Billgrantia zhangzhouensis</name>
    <dbReference type="NCBI Taxonomy" id="2733481"/>
    <lineage>
        <taxon>Bacteria</taxon>
        <taxon>Pseudomonadati</taxon>
        <taxon>Pseudomonadota</taxon>
        <taxon>Gammaproteobacteria</taxon>
        <taxon>Oceanospirillales</taxon>
        <taxon>Halomonadaceae</taxon>
        <taxon>Billgrantia</taxon>
    </lineage>
</organism>
<dbReference type="InterPro" id="IPR036388">
    <property type="entry name" value="WH-like_DNA-bd_sf"/>
</dbReference>
<dbReference type="InterPro" id="IPR012318">
    <property type="entry name" value="HTH_CRP"/>
</dbReference>
<keyword evidence="3" id="KW-1185">Reference proteome</keyword>
<name>A0ABS9AHK6_9GAMM</name>